<keyword evidence="2 8" id="KW-0812">Transmembrane</keyword>
<dbReference type="InterPro" id="IPR000276">
    <property type="entry name" value="GPCR_Rhodpsn"/>
</dbReference>
<organism evidence="10 11">
    <name type="scientific">Mytilus galloprovincialis</name>
    <name type="common">Mediterranean mussel</name>
    <dbReference type="NCBI Taxonomy" id="29158"/>
    <lineage>
        <taxon>Eukaryota</taxon>
        <taxon>Metazoa</taxon>
        <taxon>Spiralia</taxon>
        <taxon>Lophotrochozoa</taxon>
        <taxon>Mollusca</taxon>
        <taxon>Bivalvia</taxon>
        <taxon>Autobranchia</taxon>
        <taxon>Pteriomorphia</taxon>
        <taxon>Mytilida</taxon>
        <taxon>Mytiloidea</taxon>
        <taxon>Mytilidae</taxon>
        <taxon>Mytilinae</taxon>
        <taxon>Mytilus</taxon>
    </lineage>
</organism>
<dbReference type="GO" id="GO:0004930">
    <property type="term" value="F:G protein-coupled receptor activity"/>
    <property type="evidence" value="ECO:0007669"/>
    <property type="project" value="UniProtKB-KW"/>
</dbReference>
<dbReference type="Pfam" id="PF00001">
    <property type="entry name" value="7tm_1"/>
    <property type="match status" value="1"/>
</dbReference>
<dbReference type="InterPro" id="IPR017452">
    <property type="entry name" value="GPCR_Rhodpsn_7TM"/>
</dbReference>
<keyword evidence="4" id="KW-0297">G-protein coupled receptor</keyword>
<dbReference type="Gene3D" id="1.20.1070.10">
    <property type="entry name" value="Rhodopsin 7-helix transmembrane proteins"/>
    <property type="match status" value="1"/>
</dbReference>
<accession>A0A8B6EU71</accession>
<reference evidence="10" key="1">
    <citation type="submission" date="2018-11" db="EMBL/GenBank/DDBJ databases">
        <authorList>
            <person name="Alioto T."/>
            <person name="Alioto T."/>
        </authorList>
    </citation>
    <scope>NUCLEOTIDE SEQUENCE</scope>
</reference>
<keyword evidence="7" id="KW-0807">Transducer</keyword>
<dbReference type="AlphaFoldDB" id="A0A8B6EU71"/>
<evidence type="ECO:0000256" key="5">
    <source>
        <dbReference type="ARBA" id="ARBA00023136"/>
    </source>
</evidence>
<keyword evidence="11" id="KW-1185">Reference proteome</keyword>
<evidence type="ECO:0000256" key="6">
    <source>
        <dbReference type="ARBA" id="ARBA00023170"/>
    </source>
</evidence>
<feature type="transmembrane region" description="Helical" evidence="8">
    <location>
        <begin position="263"/>
        <end position="284"/>
    </location>
</feature>
<feature type="transmembrane region" description="Helical" evidence="8">
    <location>
        <begin position="98"/>
        <end position="122"/>
    </location>
</feature>
<feature type="transmembrane region" description="Helical" evidence="8">
    <location>
        <begin position="6"/>
        <end position="25"/>
    </location>
</feature>
<evidence type="ECO:0000256" key="2">
    <source>
        <dbReference type="ARBA" id="ARBA00022692"/>
    </source>
</evidence>
<evidence type="ECO:0000313" key="11">
    <source>
        <dbReference type="Proteomes" id="UP000596742"/>
    </source>
</evidence>
<evidence type="ECO:0000259" key="9">
    <source>
        <dbReference type="PROSITE" id="PS50262"/>
    </source>
</evidence>
<evidence type="ECO:0000256" key="7">
    <source>
        <dbReference type="ARBA" id="ARBA00023224"/>
    </source>
</evidence>
<comment type="subcellular location">
    <subcellularLocation>
        <location evidence="1">Membrane</location>
        <topology evidence="1">Multi-pass membrane protein</topology>
    </subcellularLocation>
</comment>
<feature type="transmembrane region" description="Helical" evidence="8">
    <location>
        <begin position="46"/>
        <end position="68"/>
    </location>
</feature>
<feature type="domain" description="G-protein coupled receptors family 1 profile" evidence="9">
    <location>
        <begin position="1"/>
        <end position="281"/>
    </location>
</feature>
<gene>
    <name evidence="10" type="ORF">MGAL_10B048152</name>
</gene>
<name>A0A8B6EU71_MYTGA</name>
<evidence type="ECO:0000256" key="8">
    <source>
        <dbReference type="SAM" id="Phobius"/>
    </source>
</evidence>
<dbReference type="CDD" id="cd00637">
    <property type="entry name" value="7tm_classA_rhodopsin-like"/>
    <property type="match status" value="1"/>
</dbReference>
<protein>
    <recommendedName>
        <fullName evidence="9">G-protein coupled receptors family 1 profile domain-containing protein</fullName>
    </recommendedName>
</protein>
<dbReference type="SUPFAM" id="SSF81321">
    <property type="entry name" value="Family A G protein-coupled receptor-like"/>
    <property type="match status" value="1"/>
</dbReference>
<keyword evidence="3 8" id="KW-1133">Transmembrane helix</keyword>
<evidence type="ECO:0000256" key="3">
    <source>
        <dbReference type="ARBA" id="ARBA00022989"/>
    </source>
</evidence>
<evidence type="ECO:0000256" key="4">
    <source>
        <dbReference type="ARBA" id="ARBA00023040"/>
    </source>
</evidence>
<proteinExistence type="predicted"/>
<evidence type="ECO:0000256" key="1">
    <source>
        <dbReference type="ARBA" id="ARBA00004141"/>
    </source>
</evidence>
<dbReference type="PANTHER" id="PTHR24238">
    <property type="entry name" value="G-PROTEIN COUPLED RECEPTOR"/>
    <property type="match status" value="1"/>
</dbReference>
<feature type="transmembrane region" description="Helical" evidence="8">
    <location>
        <begin position="217"/>
        <end position="243"/>
    </location>
</feature>
<dbReference type="PROSITE" id="PS50262">
    <property type="entry name" value="G_PROTEIN_RECEP_F1_2"/>
    <property type="match status" value="1"/>
</dbReference>
<keyword evidence="6" id="KW-0675">Receptor</keyword>
<dbReference type="OrthoDB" id="6113385at2759"/>
<dbReference type="PRINTS" id="PR00237">
    <property type="entry name" value="GPCRRHODOPSN"/>
</dbReference>
<evidence type="ECO:0000313" key="10">
    <source>
        <dbReference type="EMBL" id="VDI39167.1"/>
    </source>
</evidence>
<comment type="caution">
    <text evidence="10">The sequence shown here is derived from an EMBL/GenBank/DDBJ whole genome shotgun (WGS) entry which is preliminary data.</text>
</comment>
<dbReference type="EMBL" id="UYJE01005655">
    <property type="protein sequence ID" value="VDI39167.1"/>
    <property type="molecule type" value="Genomic_DNA"/>
</dbReference>
<dbReference type="Proteomes" id="UP000596742">
    <property type="component" value="Unassembled WGS sequence"/>
</dbReference>
<keyword evidence="5 8" id="KW-0472">Membrane</keyword>
<sequence>MCRLLIFLQLLVPAISASLLLIISVQRYLLVCKPHGPRMTLRWKRISIGVTCLFTLTYSAPVLSISGIKTSYETFQNYTVQIKVCKFSTAETSVQNTAYLGFLLMLSIIIILITMSLFVPVLKTIKLSFFGKFRSGCKASEHRNTPLNTDSVSATDIELGKYEGKNPEIQIKKKSSSISGIHRSSSLMDDLDNNKPVNTFTTKDSEKTRMEKATRKITIMLFVIIAAYVLSYIPSLITLIVIYADDDLNIGTGSISRESAFVFIYFARFVFLNHIVNPFIYSYFDEKFRTELRKLFTHTTL</sequence>
<dbReference type="GO" id="GO:0016020">
    <property type="term" value="C:membrane"/>
    <property type="evidence" value="ECO:0007669"/>
    <property type="project" value="UniProtKB-SubCell"/>
</dbReference>